<comment type="similarity">
    <text evidence="2 7">Belongs to the peptidase M14 family.</text>
</comment>
<organism evidence="9 10">
    <name type="scientific">Algimonas ampicilliniresistens</name>
    <dbReference type="NCBI Taxonomy" id="1298735"/>
    <lineage>
        <taxon>Bacteria</taxon>
        <taxon>Pseudomonadati</taxon>
        <taxon>Pseudomonadota</taxon>
        <taxon>Alphaproteobacteria</taxon>
        <taxon>Maricaulales</taxon>
        <taxon>Robiginitomaculaceae</taxon>
        <taxon>Algimonas</taxon>
    </lineage>
</organism>
<feature type="domain" description="Peptidase M14" evidence="8">
    <location>
        <begin position="61"/>
        <end position="392"/>
    </location>
</feature>
<reference evidence="9" key="2">
    <citation type="submission" date="2023-01" db="EMBL/GenBank/DDBJ databases">
        <title>Draft genome sequence of Algimonas ampicilliniresistens strain NBRC 108219.</title>
        <authorList>
            <person name="Sun Q."/>
            <person name="Mori K."/>
        </authorList>
    </citation>
    <scope>NUCLEOTIDE SEQUENCE</scope>
    <source>
        <strain evidence="9">NBRC 108219</strain>
    </source>
</reference>
<comment type="caution">
    <text evidence="9">The sequence shown here is derived from an EMBL/GenBank/DDBJ whole genome shotgun (WGS) entry which is preliminary data.</text>
</comment>
<keyword evidence="6" id="KW-0482">Metalloprotease</keyword>
<keyword evidence="4" id="KW-0378">Hydrolase</keyword>
<name>A0ABQ5VAL4_9PROT</name>
<evidence type="ECO:0000256" key="1">
    <source>
        <dbReference type="ARBA" id="ARBA00001947"/>
    </source>
</evidence>
<dbReference type="PANTHER" id="PTHR11705">
    <property type="entry name" value="PROTEASE FAMILY M14 CARBOXYPEPTIDASE A,B"/>
    <property type="match status" value="1"/>
</dbReference>
<dbReference type="EMBL" id="BSNK01000002">
    <property type="protein sequence ID" value="GLQ23804.1"/>
    <property type="molecule type" value="Genomic_DNA"/>
</dbReference>
<gene>
    <name evidence="9" type="ORF">GCM10007853_16780</name>
</gene>
<dbReference type="InterPro" id="IPR000834">
    <property type="entry name" value="Peptidase_M14"/>
</dbReference>
<evidence type="ECO:0000256" key="7">
    <source>
        <dbReference type="PROSITE-ProRule" id="PRU01379"/>
    </source>
</evidence>
<sequence length="894" mass="97948">MLFTSNDSQKPFGLARLVIVLNVIAICFAPQLAAAQAYPTATYAETIPTLEQVVGHDHGEAISSVSDISDYFHALEEAASDRIQVRNYGQTWQGRDLIYAVISSPENMQRLDAIQMDMGQLSSGQNLNAADQDRIIAEIPAVVWLSYGVHGDEITPPDSALFVAYHLLAAENNALVDKILDDVIVIIDPSQNPDGRARFVHSFESSLGLEPLADRHTAEHDQPWPRGRYNHYLFDLNRDWFALTQPETKGKVSAVLEWNPVVYVDSHEMSGDSTYFFPPPARPLNPLIVPEQRAKQSDMGLNHAKWFDKFGVPYFTREVYDAFYPGYGDMWPTLNGATAMTHEQASPRGLLFARHDGTKLTYAEGVRNNVLTSLSALEVVARNKSKHLTDYADYRKSAVDSAQDSKDRYVVLDLSSWTFEAESLAGRMASQGVAVQRTRPGTSQCGRSYENGALIIDLAQPRGRLARTLLAPSTELAADFIDIQEDRRARNLNHELYDVTAWSLPLMDNVSSQMCANVDLSDAVTVDKDATAKANISGQASFGYAVPWTDGGQARLVIAALKAGLYAKSTDKSFEQGGTKFPSGTVIFPTSGNSADFRQVLEGLAQTYGSTLIGMPNSWVDRGPNFGSRAFKTVELPKIAMVWGEGTRATSAGNTRFVLERQLGLPVAPIRLSNLENAELGLYDVLIVPDMRGDLPLEHVRRFAKTGGVVIGLQGAINALAQGDTPLLATQREFAALSEEVEKPSSDDETEDRGEGLILETKDDYERYISNHAASPEDVPGVLAKASANTDHWLAAGYDTANVLVIGNDIYRPLKREDGENVFSFSSADELLLSGYLWEENRAQLAHKPFVMMQTAGDGMVIGFTQDPTTRAYLHGLNLLLVNAVVLGTAQTSG</sequence>
<comment type="caution">
    <text evidence="7">Lacks conserved residue(s) required for the propagation of feature annotation.</text>
</comment>
<evidence type="ECO:0000256" key="4">
    <source>
        <dbReference type="ARBA" id="ARBA00022801"/>
    </source>
</evidence>
<keyword evidence="5" id="KW-0862">Zinc</keyword>
<evidence type="ECO:0000256" key="2">
    <source>
        <dbReference type="ARBA" id="ARBA00005988"/>
    </source>
</evidence>
<evidence type="ECO:0000259" key="8">
    <source>
        <dbReference type="PROSITE" id="PS52035"/>
    </source>
</evidence>
<dbReference type="PANTHER" id="PTHR11705:SF143">
    <property type="entry name" value="SLL0236 PROTEIN"/>
    <property type="match status" value="1"/>
</dbReference>
<comment type="cofactor">
    <cofactor evidence="1">
        <name>Zn(2+)</name>
        <dbReference type="ChEBI" id="CHEBI:29105"/>
    </cofactor>
</comment>
<dbReference type="Proteomes" id="UP001161391">
    <property type="component" value="Unassembled WGS sequence"/>
</dbReference>
<evidence type="ECO:0000256" key="6">
    <source>
        <dbReference type="ARBA" id="ARBA00023049"/>
    </source>
</evidence>
<evidence type="ECO:0000313" key="9">
    <source>
        <dbReference type="EMBL" id="GLQ23804.1"/>
    </source>
</evidence>
<dbReference type="SUPFAM" id="SSF53187">
    <property type="entry name" value="Zn-dependent exopeptidases"/>
    <property type="match status" value="1"/>
</dbReference>
<dbReference type="Pfam" id="PF00246">
    <property type="entry name" value="Peptidase_M14"/>
    <property type="match status" value="1"/>
</dbReference>
<dbReference type="RefSeq" id="WP_284389600.1">
    <property type="nucleotide sequence ID" value="NZ_BSNK01000002.1"/>
</dbReference>
<reference evidence="9" key="1">
    <citation type="journal article" date="2014" name="Int. J. Syst. Evol. Microbiol.">
        <title>Complete genome of a new Firmicutes species belonging to the dominant human colonic microbiota ('Ruminococcus bicirculans') reveals two chromosomes and a selective capacity to utilize plant glucans.</title>
        <authorList>
            <consortium name="NISC Comparative Sequencing Program"/>
            <person name="Wegmann U."/>
            <person name="Louis P."/>
            <person name="Goesmann A."/>
            <person name="Henrissat B."/>
            <person name="Duncan S.H."/>
            <person name="Flint H.J."/>
        </authorList>
    </citation>
    <scope>NUCLEOTIDE SEQUENCE</scope>
    <source>
        <strain evidence="9">NBRC 108219</strain>
    </source>
</reference>
<proteinExistence type="inferred from homology"/>
<dbReference type="CDD" id="cd03143">
    <property type="entry name" value="A4_beta-galactosidase_middle_domain"/>
    <property type="match status" value="1"/>
</dbReference>
<dbReference type="Gene3D" id="3.40.630.10">
    <property type="entry name" value="Zn peptidases"/>
    <property type="match status" value="1"/>
</dbReference>
<protein>
    <submittedName>
        <fullName evidence="9">Deacylase/carboxypeptidase superfamily protein</fullName>
    </submittedName>
</protein>
<accession>A0ABQ5VAL4</accession>
<evidence type="ECO:0000313" key="10">
    <source>
        <dbReference type="Proteomes" id="UP001161391"/>
    </source>
</evidence>
<evidence type="ECO:0000256" key="5">
    <source>
        <dbReference type="ARBA" id="ARBA00022833"/>
    </source>
</evidence>
<evidence type="ECO:0000256" key="3">
    <source>
        <dbReference type="ARBA" id="ARBA00022670"/>
    </source>
</evidence>
<keyword evidence="3" id="KW-0645">Protease</keyword>
<dbReference type="PROSITE" id="PS52035">
    <property type="entry name" value="PEPTIDASE_M14"/>
    <property type="match status" value="1"/>
</dbReference>
<keyword evidence="10" id="KW-1185">Reference proteome</keyword>
<dbReference type="SMART" id="SM00631">
    <property type="entry name" value="Zn_pept"/>
    <property type="match status" value="1"/>
</dbReference>